<name>A0ABV2QBM6_9BURK</name>
<dbReference type="InterPro" id="IPR014748">
    <property type="entry name" value="Enoyl-CoA_hydra_C"/>
</dbReference>
<evidence type="ECO:0000256" key="2">
    <source>
        <dbReference type="ARBA" id="ARBA00023239"/>
    </source>
</evidence>
<evidence type="ECO:0000256" key="1">
    <source>
        <dbReference type="ARBA" id="ARBA00005254"/>
    </source>
</evidence>
<organism evidence="4 5">
    <name type="scientific">Ottowia thiooxydans</name>
    <dbReference type="NCBI Taxonomy" id="219182"/>
    <lineage>
        <taxon>Bacteria</taxon>
        <taxon>Pseudomonadati</taxon>
        <taxon>Pseudomonadota</taxon>
        <taxon>Betaproteobacteria</taxon>
        <taxon>Burkholderiales</taxon>
        <taxon>Comamonadaceae</taxon>
        <taxon>Ottowia</taxon>
    </lineage>
</organism>
<dbReference type="Proteomes" id="UP001549320">
    <property type="component" value="Unassembled WGS sequence"/>
</dbReference>
<comment type="caution">
    <text evidence="4">The sequence shown here is derived from an EMBL/GenBank/DDBJ whole genome shotgun (WGS) entry which is preliminary data.</text>
</comment>
<dbReference type="Gene3D" id="3.90.226.10">
    <property type="entry name" value="2-enoyl-CoA Hydratase, Chain A, domain 1"/>
    <property type="match status" value="1"/>
</dbReference>
<dbReference type="PANTHER" id="PTHR11941:SF54">
    <property type="entry name" value="ENOYL-COA HYDRATASE, MITOCHONDRIAL"/>
    <property type="match status" value="1"/>
</dbReference>
<gene>
    <name evidence="4" type="ORF">ABIE13_003079</name>
</gene>
<comment type="similarity">
    <text evidence="1 3">Belongs to the enoyl-CoA hydratase/isomerase family.</text>
</comment>
<evidence type="ECO:0000256" key="3">
    <source>
        <dbReference type="RuleBase" id="RU003707"/>
    </source>
</evidence>
<reference evidence="4 5" key="1">
    <citation type="submission" date="2024-06" db="EMBL/GenBank/DDBJ databases">
        <title>Sorghum-associated microbial communities from plants grown in Nebraska, USA.</title>
        <authorList>
            <person name="Schachtman D."/>
        </authorList>
    </citation>
    <scope>NUCLEOTIDE SEQUENCE [LARGE SCALE GENOMIC DNA]</scope>
    <source>
        <strain evidence="4 5">2709</strain>
    </source>
</reference>
<sequence>MEPQPHVLVRREGPVGVMTFNRTEQMNTLEPAMLEAMERALHDLETDDQVRVLLITGGDSKVFIAGGNIADLNSRDALTHYRDFSVLVHRVFRRFEECTKPTVAAVNGWALGGGTEFLLTTDVRLMSEDAQLGLPEIKLGLFPGGGGSQRLIRQISPCQAKLLMYTGDFISAQEAVQMGLVNRAVPSDTLQQDAMALAQRIAEKSPWALRMLKSSMTQGAEMPLSAALHHEAVAISLLLDTKDAHEGCSAFLEKRQPNFVGE</sequence>
<proteinExistence type="inferred from homology"/>
<keyword evidence="2 4" id="KW-0456">Lyase</keyword>
<dbReference type="PANTHER" id="PTHR11941">
    <property type="entry name" value="ENOYL-COA HYDRATASE-RELATED"/>
    <property type="match status" value="1"/>
</dbReference>
<evidence type="ECO:0000313" key="5">
    <source>
        <dbReference type="Proteomes" id="UP001549320"/>
    </source>
</evidence>
<dbReference type="InterPro" id="IPR018376">
    <property type="entry name" value="Enoyl-CoA_hyd/isom_CS"/>
</dbReference>
<dbReference type="PROSITE" id="PS00166">
    <property type="entry name" value="ENOYL_COA_HYDRATASE"/>
    <property type="match status" value="1"/>
</dbReference>
<dbReference type="CDD" id="cd06558">
    <property type="entry name" value="crotonase-like"/>
    <property type="match status" value="1"/>
</dbReference>
<dbReference type="SUPFAM" id="SSF52096">
    <property type="entry name" value="ClpP/crotonase"/>
    <property type="match status" value="1"/>
</dbReference>
<dbReference type="EC" id="4.2.1.17" evidence="4"/>
<dbReference type="GO" id="GO:0004300">
    <property type="term" value="F:enoyl-CoA hydratase activity"/>
    <property type="evidence" value="ECO:0007669"/>
    <property type="project" value="UniProtKB-EC"/>
</dbReference>
<dbReference type="InterPro" id="IPR029045">
    <property type="entry name" value="ClpP/crotonase-like_dom_sf"/>
</dbReference>
<protein>
    <submittedName>
        <fullName evidence="4">Enoyl-CoA hydratase</fullName>
        <ecNumber evidence="4">4.2.1.17</ecNumber>
    </submittedName>
</protein>
<dbReference type="Pfam" id="PF00378">
    <property type="entry name" value="ECH_1"/>
    <property type="match status" value="1"/>
</dbReference>
<accession>A0ABV2QBM6</accession>
<keyword evidence="5" id="KW-1185">Reference proteome</keyword>
<dbReference type="Gene3D" id="1.10.12.10">
    <property type="entry name" value="Lyase 2-enoyl-coa Hydratase, Chain A, domain 2"/>
    <property type="match status" value="1"/>
</dbReference>
<dbReference type="RefSeq" id="WP_354444816.1">
    <property type="nucleotide sequence ID" value="NZ_JBEPSH010000006.1"/>
</dbReference>
<evidence type="ECO:0000313" key="4">
    <source>
        <dbReference type="EMBL" id="MET4577963.1"/>
    </source>
</evidence>
<dbReference type="EMBL" id="JBEPSH010000006">
    <property type="protein sequence ID" value="MET4577963.1"/>
    <property type="molecule type" value="Genomic_DNA"/>
</dbReference>
<dbReference type="InterPro" id="IPR001753">
    <property type="entry name" value="Enoyl-CoA_hydra/iso"/>
</dbReference>